<accession>A0A7W9C8J5</accession>
<proteinExistence type="predicted"/>
<evidence type="ECO:0008006" key="4">
    <source>
        <dbReference type="Google" id="ProtNLM"/>
    </source>
</evidence>
<dbReference type="AlphaFoldDB" id="A0A7W9C8J5"/>
<feature type="transmembrane region" description="Helical" evidence="1">
    <location>
        <begin position="20"/>
        <end position="41"/>
    </location>
</feature>
<keyword evidence="1" id="KW-0812">Transmembrane</keyword>
<feature type="transmembrane region" description="Helical" evidence="1">
    <location>
        <begin position="53"/>
        <end position="73"/>
    </location>
</feature>
<organism evidence="2 3">
    <name type="scientific">Brevundimonas aurantiaca</name>
    <dbReference type="NCBI Taxonomy" id="74316"/>
    <lineage>
        <taxon>Bacteria</taxon>
        <taxon>Pseudomonadati</taxon>
        <taxon>Pseudomonadota</taxon>
        <taxon>Alphaproteobacteria</taxon>
        <taxon>Caulobacterales</taxon>
        <taxon>Caulobacteraceae</taxon>
        <taxon>Brevundimonas</taxon>
    </lineage>
</organism>
<feature type="transmembrane region" description="Helical" evidence="1">
    <location>
        <begin position="263"/>
        <end position="282"/>
    </location>
</feature>
<keyword evidence="1" id="KW-1133">Transmembrane helix</keyword>
<keyword evidence="3" id="KW-1185">Reference proteome</keyword>
<gene>
    <name evidence="2" type="ORF">GGQ93_002694</name>
</gene>
<evidence type="ECO:0000313" key="3">
    <source>
        <dbReference type="Proteomes" id="UP000527324"/>
    </source>
</evidence>
<evidence type="ECO:0000256" key="1">
    <source>
        <dbReference type="SAM" id="Phobius"/>
    </source>
</evidence>
<comment type="caution">
    <text evidence="2">The sequence shown here is derived from an EMBL/GenBank/DDBJ whole genome shotgun (WGS) entry which is preliminary data.</text>
</comment>
<feature type="transmembrane region" description="Helical" evidence="1">
    <location>
        <begin position="331"/>
        <end position="352"/>
    </location>
</feature>
<feature type="transmembrane region" description="Helical" evidence="1">
    <location>
        <begin position="117"/>
        <end position="136"/>
    </location>
</feature>
<dbReference type="InterPro" id="IPR025291">
    <property type="entry name" value="DUF4153"/>
</dbReference>
<reference evidence="2 3" key="1">
    <citation type="submission" date="2020-08" db="EMBL/GenBank/DDBJ databases">
        <title>Genomic Encyclopedia of Type Strains, Phase IV (KMG-IV): sequencing the most valuable type-strain genomes for metagenomic binning, comparative biology and taxonomic classification.</title>
        <authorList>
            <person name="Goeker M."/>
        </authorList>
    </citation>
    <scope>NUCLEOTIDE SEQUENCE [LARGE SCALE GENOMIC DNA]</scope>
    <source>
        <strain evidence="2 3">DSM 4731</strain>
    </source>
</reference>
<sequence length="593" mass="63057">MNEWMQDGGRKGLDGQGRLFAARLATGLIQGGALYLLYRAAEVGMWPDTRPEVFGGLALAFGYAPAVLLAAVGRLKPLPLALWAAAAATALFLMGWHDVARRVIPENDQAPYLEVPVLAFSAAALFVAHHLILPAIRERRWRADYHAYFDVAWKAGVQLALSLGFTLAFWLLLQLGAALFHVIGVKALSSLIGEAWFAIPVTCLAFALGVQLTDVRDGLIRGVRTVALMLLSWLLPVIALLTAGFLAALPFTGLERLWDTGSATALVLAAAAALIILINTAYQDGRPDNLPPAALRIATRIAGGLVAPLVGLAFWGLALRIGQHGLTPDRIIALACAVVGAVYAGGYLVAAVRPGGWMRPLETTNVAAGVLAVAAVLALFSPLLDPARLSVADQVARLERGAVKPQSFDYDFLRFNSGKAGLAALDRLTRSQNPQVAQLARDARAKTSRYAFDLGDPAIAAATARKVRLEPAPGQPAVPDSFTAQLDRLEPVLRACANDAPCRTRALDLNGDGREDLLVAIHGVIMAFVQEIDGRWFEHGRYSSACPVPGTDLSAALVEDRIDTRPARLPDLVLNGVALDVDVASGCPSPPPR</sequence>
<dbReference type="Proteomes" id="UP000527324">
    <property type="component" value="Unassembled WGS sequence"/>
</dbReference>
<feature type="transmembrane region" description="Helical" evidence="1">
    <location>
        <begin position="364"/>
        <end position="384"/>
    </location>
</feature>
<evidence type="ECO:0000313" key="2">
    <source>
        <dbReference type="EMBL" id="MBB5740959.1"/>
    </source>
</evidence>
<dbReference type="EMBL" id="JACHOQ010000008">
    <property type="protein sequence ID" value="MBB5740959.1"/>
    <property type="molecule type" value="Genomic_DNA"/>
</dbReference>
<protein>
    <recommendedName>
        <fullName evidence="4">DUF4153 domain-containing protein</fullName>
    </recommendedName>
</protein>
<feature type="transmembrane region" description="Helical" evidence="1">
    <location>
        <begin position="294"/>
        <end position="319"/>
    </location>
</feature>
<name>A0A7W9C8J5_9CAUL</name>
<feature type="transmembrane region" description="Helical" evidence="1">
    <location>
        <begin position="195"/>
        <end position="213"/>
    </location>
</feature>
<feature type="transmembrane region" description="Helical" evidence="1">
    <location>
        <begin position="157"/>
        <end position="183"/>
    </location>
</feature>
<feature type="transmembrane region" description="Helical" evidence="1">
    <location>
        <begin position="80"/>
        <end position="97"/>
    </location>
</feature>
<dbReference type="Pfam" id="PF13687">
    <property type="entry name" value="DUF4153"/>
    <property type="match status" value="1"/>
</dbReference>
<feature type="transmembrane region" description="Helical" evidence="1">
    <location>
        <begin position="225"/>
        <end position="251"/>
    </location>
</feature>
<keyword evidence="1" id="KW-0472">Membrane</keyword>
<dbReference type="RefSeq" id="WP_183217682.1">
    <property type="nucleotide sequence ID" value="NZ_CAJFZW010000052.1"/>
</dbReference>